<name>A0A067QCM9_9AGAM</name>
<dbReference type="EMBL" id="KL197709">
    <property type="protein sequence ID" value="KDQ63900.1"/>
    <property type="molecule type" value="Genomic_DNA"/>
</dbReference>
<sequence length="291" mass="31791">MVPTIGNHGSALSRRETLLSLSSFSPSTSHALPSPISSAHPLVPLTYPDSCLSASSASMSVPTLPSPVSSGQPSVPTYPDAFFLHAMALACAAPATSGREAMVPLSPANPIQVQPVLAQDPTLLDERPEMLVGEPNGASLVVSDTITTNINHALGAEVTLWRSRCLKGEMDIRHLMSEAKRFEKKNEKLGGTLTRLQRVIKWEKDVTLDLFRRIGDLEETVEDLKTEVNVGSSAIDSLRTQLESVTDKLAEVTSGRDRVEEDLEIEKADRQDGWDEMRRLSAVLKEHRIKY</sequence>
<gene>
    <name evidence="1" type="ORF">JAAARDRAFT_187302</name>
</gene>
<evidence type="ECO:0000313" key="2">
    <source>
        <dbReference type="Proteomes" id="UP000027265"/>
    </source>
</evidence>
<dbReference type="Proteomes" id="UP000027265">
    <property type="component" value="Unassembled WGS sequence"/>
</dbReference>
<accession>A0A067QCM9</accession>
<reference evidence="2" key="1">
    <citation type="journal article" date="2014" name="Proc. Natl. Acad. Sci. U.S.A.">
        <title>Extensive sampling of basidiomycete genomes demonstrates inadequacy of the white-rot/brown-rot paradigm for wood decay fungi.</title>
        <authorList>
            <person name="Riley R."/>
            <person name="Salamov A.A."/>
            <person name="Brown D.W."/>
            <person name="Nagy L.G."/>
            <person name="Floudas D."/>
            <person name="Held B.W."/>
            <person name="Levasseur A."/>
            <person name="Lombard V."/>
            <person name="Morin E."/>
            <person name="Otillar R."/>
            <person name="Lindquist E.A."/>
            <person name="Sun H."/>
            <person name="LaButti K.M."/>
            <person name="Schmutz J."/>
            <person name="Jabbour D."/>
            <person name="Luo H."/>
            <person name="Baker S.E."/>
            <person name="Pisabarro A.G."/>
            <person name="Walton J.D."/>
            <person name="Blanchette R.A."/>
            <person name="Henrissat B."/>
            <person name="Martin F."/>
            <person name="Cullen D."/>
            <person name="Hibbett D.S."/>
            <person name="Grigoriev I.V."/>
        </authorList>
    </citation>
    <scope>NUCLEOTIDE SEQUENCE [LARGE SCALE GENOMIC DNA]</scope>
    <source>
        <strain evidence="2">MUCL 33604</strain>
    </source>
</reference>
<evidence type="ECO:0000313" key="1">
    <source>
        <dbReference type="EMBL" id="KDQ63900.1"/>
    </source>
</evidence>
<dbReference type="InParanoid" id="A0A067QCM9"/>
<keyword evidence="2" id="KW-1185">Reference proteome</keyword>
<organism evidence="1 2">
    <name type="scientific">Jaapia argillacea MUCL 33604</name>
    <dbReference type="NCBI Taxonomy" id="933084"/>
    <lineage>
        <taxon>Eukaryota</taxon>
        <taxon>Fungi</taxon>
        <taxon>Dikarya</taxon>
        <taxon>Basidiomycota</taxon>
        <taxon>Agaricomycotina</taxon>
        <taxon>Agaricomycetes</taxon>
        <taxon>Agaricomycetidae</taxon>
        <taxon>Jaapiales</taxon>
        <taxon>Jaapiaceae</taxon>
        <taxon>Jaapia</taxon>
    </lineage>
</organism>
<proteinExistence type="predicted"/>
<protein>
    <submittedName>
        <fullName evidence="1">Uncharacterized protein</fullName>
    </submittedName>
</protein>
<dbReference type="HOGENOM" id="CLU_1086111_0_0_1"/>
<dbReference type="AlphaFoldDB" id="A0A067QCM9"/>